<dbReference type="GO" id="GO:0016787">
    <property type="term" value="F:hydrolase activity"/>
    <property type="evidence" value="ECO:0007669"/>
    <property type="project" value="UniProtKB-KW"/>
</dbReference>
<evidence type="ECO:0000313" key="4">
    <source>
        <dbReference type="Proteomes" id="UP001617702"/>
    </source>
</evidence>
<dbReference type="SUPFAM" id="SSF53474">
    <property type="entry name" value="alpha/beta-Hydrolases"/>
    <property type="match status" value="1"/>
</dbReference>
<dbReference type="PANTHER" id="PTHR47751:SF1">
    <property type="entry name" value="SUPERFAMILY HYDROLASE, PUTATIVE (AFU_ORTHOLOGUE AFUA_2G16580)-RELATED"/>
    <property type="match status" value="1"/>
</dbReference>
<evidence type="ECO:0000256" key="1">
    <source>
        <dbReference type="SAM" id="SignalP"/>
    </source>
</evidence>
<evidence type="ECO:0000313" key="3">
    <source>
        <dbReference type="EMBL" id="MFJ5513914.1"/>
    </source>
</evidence>
<dbReference type="RefSeq" id="WP_240584169.1">
    <property type="nucleotide sequence ID" value="NZ_JBIXLA010000006.1"/>
</dbReference>
<protein>
    <submittedName>
        <fullName evidence="3">Alpha/beta hydrolase</fullName>
    </submittedName>
</protein>
<accession>A0ABW8GX80</accession>
<dbReference type="InterPro" id="IPR029058">
    <property type="entry name" value="AB_hydrolase_fold"/>
</dbReference>
<feature type="chain" id="PRO_5045852814" evidence="1">
    <location>
        <begin position="31"/>
        <end position="378"/>
    </location>
</feature>
<proteinExistence type="predicted"/>
<feature type="signal peptide" evidence="1">
    <location>
        <begin position="1"/>
        <end position="30"/>
    </location>
</feature>
<name>A0ABW8GX80_9GAMM</name>
<keyword evidence="4" id="KW-1185">Reference proteome</keyword>
<dbReference type="PANTHER" id="PTHR47751">
    <property type="entry name" value="SUPERFAMILY HYDROLASE, PUTATIVE (AFU_ORTHOLOGUE AFUA_2G16580)-RELATED"/>
    <property type="match status" value="1"/>
</dbReference>
<organism evidence="3 4">
    <name type="scientific">Pectobacterium jejuense</name>
    <dbReference type="NCBI Taxonomy" id="2974022"/>
    <lineage>
        <taxon>Bacteria</taxon>
        <taxon>Pseudomonadati</taxon>
        <taxon>Pseudomonadota</taxon>
        <taxon>Gammaproteobacteria</taxon>
        <taxon>Enterobacterales</taxon>
        <taxon>Pectobacteriaceae</taxon>
        <taxon>Pectobacterium</taxon>
    </lineage>
</organism>
<dbReference type="Gene3D" id="3.40.50.1820">
    <property type="entry name" value="alpha/beta hydrolase"/>
    <property type="match status" value="1"/>
</dbReference>
<dbReference type="InterPro" id="IPR041127">
    <property type="entry name" value="PET_hydrolase/cutinase-like"/>
</dbReference>
<dbReference type="InterPro" id="IPR051411">
    <property type="entry name" value="Polyketide_trans_af380"/>
</dbReference>
<gene>
    <name evidence="3" type="ORF">ACIPUH_14070</name>
</gene>
<sequence length="378" mass="41356">MNVLPKKLTAIASALLLSVALTGVSTMTYAQDANPNQPVSMVTQWDKTFAQSNNVDHRKVTFQNRYGITLVGDLYIPKNRGDRKLAAIAVSGPFGAVKEQSSGLYAQTLAEQGFITLAFDPSYTGESGGQPRNVASPDINTEDFSAAVDFLGLQKEVDRNRIGLLGICGWGGMALNAAAADTRVKAVATSVMYDMSRAMGHGVGDGKDRYTTADRRAVLQYLNNQRWKDAESGTFAPGGHDISVDKDGKVTAGNRILPEALPENPHPVLKEFFDYYRLPRGFHERSVNSTGAWNATMPLSFMNMPLLSYASEITIPTLVVTGEQAHSRYFAEDAYKLIGSKRKELVVIPGANHVDLYDNQAGKIPFDKFEQFFKTSLR</sequence>
<dbReference type="Gene3D" id="1.10.10.800">
    <property type="match status" value="1"/>
</dbReference>
<reference evidence="3 4" key="1">
    <citation type="submission" date="2024-10" db="EMBL/GenBank/DDBJ databases">
        <authorList>
            <person name="Lu C.-H."/>
        </authorList>
    </citation>
    <scope>NUCLEOTIDE SEQUENCE [LARGE SCALE GENOMIC DNA]</scope>
    <source>
        <strain evidence="3 4">22LXZD03-01</strain>
    </source>
</reference>
<evidence type="ECO:0000259" key="2">
    <source>
        <dbReference type="Pfam" id="PF12740"/>
    </source>
</evidence>
<dbReference type="EMBL" id="JBIXLB010000006">
    <property type="protein sequence ID" value="MFJ5513914.1"/>
    <property type="molecule type" value="Genomic_DNA"/>
</dbReference>
<dbReference type="Proteomes" id="UP001617702">
    <property type="component" value="Unassembled WGS sequence"/>
</dbReference>
<keyword evidence="3" id="KW-0378">Hydrolase</keyword>
<comment type="caution">
    <text evidence="3">The sequence shown here is derived from an EMBL/GenBank/DDBJ whole genome shotgun (WGS) entry which is preliminary data.</text>
</comment>
<feature type="domain" description="PET hydrolase/cutinase-like" evidence="2">
    <location>
        <begin position="54"/>
        <end position="197"/>
    </location>
</feature>
<keyword evidence="1" id="KW-0732">Signal</keyword>
<dbReference type="Pfam" id="PF12740">
    <property type="entry name" value="PETase"/>
    <property type="match status" value="1"/>
</dbReference>